<dbReference type="SUPFAM" id="SSF50998">
    <property type="entry name" value="Quinoprotein alcohol dehydrogenase-like"/>
    <property type="match status" value="1"/>
</dbReference>
<organism evidence="2 3">
    <name type="scientific">Candidatus Defluviibacterium haderslevense</name>
    <dbReference type="NCBI Taxonomy" id="2981993"/>
    <lineage>
        <taxon>Bacteria</taxon>
        <taxon>Pseudomonadati</taxon>
        <taxon>Bacteroidota</taxon>
        <taxon>Saprospiria</taxon>
        <taxon>Saprospirales</taxon>
        <taxon>Saprospiraceae</taxon>
        <taxon>Candidatus Defluviibacterium</taxon>
    </lineage>
</organism>
<dbReference type="InterPro" id="IPR026444">
    <property type="entry name" value="Secre_tail"/>
</dbReference>
<protein>
    <submittedName>
        <fullName evidence="2">T9SS type A sorting domain-containing protein</fullName>
    </submittedName>
</protein>
<evidence type="ECO:0000313" key="3">
    <source>
        <dbReference type="Proteomes" id="UP000808349"/>
    </source>
</evidence>
<dbReference type="AlphaFoldDB" id="A0A9D7S9E5"/>
<dbReference type="PANTHER" id="PTHR42754">
    <property type="entry name" value="ENDOGLUCANASE"/>
    <property type="match status" value="1"/>
</dbReference>
<comment type="caution">
    <text evidence="2">The sequence shown here is derived from an EMBL/GenBank/DDBJ whole genome shotgun (WGS) entry which is preliminary data.</text>
</comment>
<sequence length="378" mass="43006">MELIESHLYPTSYNRPTFMKMLQSPNGDIIFCGTNDQTDDRGNGASAYAKASVMCVDSSGNQKWYHEFWDSIPSYELDNFLNLSFDSQGNTYACGKSFWVGNGGNNDDGIIAKFDGEGKVLWYKRYDELKDAQLFWYITERKNEGMTLIGNSTSEQFTEPKYVRISFYRIDYDGNIKLIKNHPKTYQSGVRCFLELSDGNFVCGGFRQDSIEQKFADGGIYKFSRDGDIIWSIRIDNSDYESEYFSSISLSHDGGFFLGGQSWLPGIRANRSWVVKTDSLGCDATSCIETGSNDAENETNQYKVYPNPAKDQVTIEILTNINMPSQIVFYNINGQEVLEQNINTQKNIINVKDLASGIYVYQIRDSKRNVFNGKMVIR</sequence>
<dbReference type="Proteomes" id="UP000808349">
    <property type="component" value="Unassembled WGS sequence"/>
</dbReference>
<dbReference type="PANTHER" id="PTHR42754:SF1">
    <property type="entry name" value="LIPOPROTEIN"/>
    <property type="match status" value="1"/>
</dbReference>
<dbReference type="EMBL" id="JADKFW010000004">
    <property type="protein sequence ID" value="MBK9717562.1"/>
    <property type="molecule type" value="Genomic_DNA"/>
</dbReference>
<gene>
    <name evidence="2" type="ORF">IPO85_08635</name>
</gene>
<name>A0A9D7S9E5_9BACT</name>
<evidence type="ECO:0000259" key="1">
    <source>
        <dbReference type="Pfam" id="PF18962"/>
    </source>
</evidence>
<dbReference type="InterPro" id="IPR011047">
    <property type="entry name" value="Quinoprotein_ADH-like_sf"/>
</dbReference>
<dbReference type="NCBIfam" id="TIGR04183">
    <property type="entry name" value="Por_Secre_tail"/>
    <property type="match status" value="1"/>
</dbReference>
<dbReference type="Pfam" id="PF18962">
    <property type="entry name" value="Por_Secre_tail"/>
    <property type="match status" value="1"/>
</dbReference>
<accession>A0A9D7S9E5</accession>
<evidence type="ECO:0000313" key="2">
    <source>
        <dbReference type="EMBL" id="MBK9717562.1"/>
    </source>
</evidence>
<reference evidence="2 3" key="1">
    <citation type="submission" date="2020-10" db="EMBL/GenBank/DDBJ databases">
        <title>Connecting structure to function with the recovery of over 1000 high-quality activated sludge metagenome-assembled genomes encoding full-length rRNA genes using long-read sequencing.</title>
        <authorList>
            <person name="Singleton C.M."/>
            <person name="Petriglieri F."/>
            <person name="Kristensen J.M."/>
            <person name="Kirkegaard R.H."/>
            <person name="Michaelsen T.Y."/>
            <person name="Andersen M.H."/>
            <person name="Karst S.M."/>
            <person name="Dueholm M.S."/>
            <person name="Nielsen P.H."/>
            <person name="Albertsen M."/>
        </authorList>
    </citation>
    <scope>NUCLEOTIDE SEQUENCE [LARGE SCALE GENOMIC DNA]</scope>
    <source>
        <strain evidence="2">Ribe_18-Q3-R11-54_BAT3C.373</strain>
    </source>
</reference>
<proteinExistence type="predicted"/>
<feature type="domain" description="Secretion system C-terminal sorting" evidence="1">
    <location>
        <begin position="304"/>
        <end position="377"/>
    </location>
</feature>